<gene>
    <name evidence="2" type="ORF">BDQ94DRAFT_154079</name>
</gene>
<proteinExistence type="predicted"/>
<name>A0A3F3PLS8_9EURO</name>
<evidence type="ECO:0000313" key="2">
    <source>
        <dbReference type="EMBL" id="RDH27306.1"/>
    </source>
</evidence>
<reference evidence="2 3" key="1">
    <citation type="submission" date="2018-07" db="EMBL/GenBank/DDBJ databases">
        <title>The genomes of Aspergillus section Nigri reveals drivers in fungal speciation.</title>
        <authorList>
            <consortium name="DOE Joint Genome Institute"/>
            <person name="Vesth T.C."/>
            <person name="Nybo J."/>
            <person name="Theobald S."/>
            <person name="Brandl J."/>
            <person name="Frisvad J.C."/>
            <person name="Nielsen K.F."/>
            <person name="Lyhne E.K."/>
            <person name="Kogle M.E."/>
            <person name="Kuo A."/>
            <person name="Riley R."/>
            <person name="Clum A."/>
            <person name="Nolan M."/>
            <person name="Lipzen A."/>
            <person name="Salamov A."/>
            <person name="Henrissat B."/>
            <person name="Wiebenga A."/>
            <person name="De vries R.P."/>
            <person name="Grigoriev I.V."/>
            <person name="Mortensen U.H."/>
            <person name="Andersen M.R."/>
            <person name="Baker S.E."/>
        </authorList>
    </citation>
    <scope>NUCLEOTIDE SEQUENCE [LARGE SCALE GENOMIC DNA]</scope>
    <source>
        <strain evidence="2 3">CBS 139.54b</strain>
    </source>
</reference>
<dbReference type="Proteomes" id="UP000253729">
    <property type="component" value="Unassembled WGS sequence"/>
</dbReference>
<organism evidence="2 3">
    <name type="scientific">Aspergillus welwitschiae</name>
    <dbReference type="NCBI Taxonomy" id="1341132"/>
    <lineage>
        <taxon>Eukaryota</taxon>
        <taxon>Fungi</taxon>
        <taxon>Dikarya</taxon>
        <taxon>Ascomycota</taxon>
        <taxon>Pezizomycotina</taxon>
        <taxon>Eurotiomycetes</taxon>
        <taxon>Eurotiomycetidae</taxon>
        <taxon>Eurotiales</taxon>
        <taxon>Aspergillaceae</taxon>
        <taxon>Aspergillus</taxon>
        <taxon>Aspergillus subgen. Circumdati</taxon>
    </lineage>
</organism>
<protein>
    <submittedName>
        <fullName evidence="2">Uncharacterized protein</fullName>
    </submittedName>
</protein>
<dbReference type="GeneID" id="38136608"/>
<feature type="compositionally biased region" description="Basic and acidic residues" evidence="1">
    <location>
        <begin position="46"/>
        <end position="58"/>
    </location>
</feature>
<feature type="region of interest" description="Disordered" evidence="1">
    <location>
        <begin position="41"/>
        <end position="83"/>
    </location>
</feature>
<dbReference type="AlphaFoldDB" id="A0A3F3PLS8"/>
<accession>A0A3F3PLS8</accession>
<evidence type="ECO:0000256" key="1">
    <source>
        <dbReference type="SAM" id="MobiDB-lite"/>
    </source>
</evidence>
<keyword evidence="3" id="KW-1185">Reference proteome</keyword>
<evidence type="ECO:0000313" key="3">
    <source>
        <dbReference type="Proteomes" id="UP000253729"/>
    </source>
</evidence>
<dbReference type="EMBL" id="KZ852093">
    <property type="protein sequence ID" value="RDH27306.1"/>
    <property type="molecule type" value="Genomic_DNA"/>
</dbReference>
<sequence>MSVVGHTAFEARQAGVCIEYQFSSQMSFVSSEEAVVVVLHGNGDTMSDKDDGHGDEKQQQQQQDEIEREASLSHRRLTAVAAH</sequence>
<dbReference type="RefSeq" id="XP_026620328.1">
    <property type="nucleotide sequence ID" value="XM_026768252.1"/>
</dbReference>